<dbReference type="SUPFAM" id="SSF54285">
    <property type="entry name" value="MoaD/ThiS"/>
    <property type="match status" value="1"/>
</dbReference>
<dbReference type="InterPro" id="IPR012675">
    <property type="entry name" value="Beta-grasp_dom_sf"/>
</dbReference>
<comment type="pathway">
    <text evidence="5 6">tRNA modification; 5-methoxycarbonylmethyl-2-thiouridine-tRNA biosynthesis.</text>
</comment>
<evidence type="ECO:0000256" key="6">
    <source>
        <dbReference type="RuleBase" id="RU361182"/>
    </source>
</evidence>
<sequence>MPLYCGSDVLQGSDCLFSTMGEAQDVRVIVEFGGGTELLLAPPHAKTHDIVLPASASDGGHRPTMSTLVEYIRTHLIKEREELFVENDHVRPGILVLINDSDWELEGEMRYELKSGDRVVFISTLHGG</sequence>
<gene>
    <name evidence="7" type="primary">urm1</name>
    <name evidence="5" type="synonym">URM1</name>
    <name evidence="7" type="ORF">DNF11_2932</name>
</gene>
<dbReference type="InterPro" id="IPR016155">
    <property type="entry name" value="Mopterin_synth/thiamin_S_b"/>
</dbReference>
<dbReference type="Pfam" id="PF09138">
    <property type="entry name" value="Urm1"/>
    <property type="match status" value="1"/>
</dbReference>
<dbReference type="HAMAP" id="MF_03048">
    <property type="entry name" value="Urm1"/>
    <property type="match status" value="1"/>
</dbReference>
<protein>
    <recommendedName>
        <fullName evidence="5 6">Ubiquitin-related modifier 1</fullName>
    </recommendedName>
</protein>
<keyword evidence="2 5" id="KW-1017">Isopeptide bond</keyword>
<dbReference type="GO" id="GO:0032447">
    <property type="term" value="P:protein urmylation"/>
    <property type="evidence" value="ECO:0007669"/>
    <property type="project" value="UniProtKB-UniRule"/>
</dbReference>
<evidence type="ECO:0000256" key="3">
    <source>
        <dbReference type="ARBA" id="ARBA00022694"/>
    </source>
</evidence>
<comment type="PTM">
    <text evidence="5">C-terminal thiocarboxylation occurs in 2 steps, it is first acyl-adenylated (-COAMP) via the hesA/moeB/thiF part of UBA4, then thiocarboxylated (-COSH) via the rhodanese domain of UBA4.</text>
</comment>
<evidence type="ECO:0000313" key="8">
    <source>
        <dbReference type="Proteomes" id="UP000269793"/>
    </source>
</evidence>
<dbReference type="AlphaFoldDB" id="A0A3G2S977"/>
<accession>A0A3G2S977</accession>
<reference evidence="7 8" key="1">
    <citation type="submission" date="2018-10" db="EMBL/GenBank/DDBJ databases">
        <title>Complete genome sequence of Malassezia restricta CBS 7877.</title>
        <authorList>
            <person name="Morand S.C."/>
            <person name="Bertignac M."/>
            <person name="Iltis A."/>
            <person name="Kolder I."/>
            <person name="Pirovano W."/>
            <person name="Jourdain R."/>
            <person name="Clavaud C."/>
        </authorList>
    </citation>
    <scope>NUCLEOTIDE SEQUENCE [LARGE SCALE GENOMIC DNA]</scope>
    <source>
        <strain evidence="7 8">CBS 7877</strain>
    </source>
</reference>
<evidence type="ECO:0000256" key="5">
    <source>
        <dbReference type="HAMAP-Rule" id="MF_03048"/>
    </source>
</evidence>
<evidence type="ECO:0000256" key="4">
    <source>
        <dbReference type="ARBA" id="ARBA00022786"/>
    </source>
</evidence>
<comment type="subcellular location">
    <subcellularLocation>
        <location evidence="5 6">Cytoplasm</location>
    </subcellularLocation>
</comment>
<dbReference type="VEuPathDB" id="FungiDB:DNF11_2932"/>
<dbReference type="STRING" id="425264.A0A3G2S977"/>
<dbReference type="Proteomes" id="UP000269793">
    <property type="component" value="Chromosome V"/>
</dbReference>
<comment type="similarity">
    <text evidence="5 6">Belongs to the URM1 family.</text>
</comment>
<dbReference type="PANTHER" id="PTHR14986">
    <property type="entry name" value="RURM1 PROTEIN"/>
    <property type="match status" value="1"/>
</dbReference>
<evidence type="ECO:0000256" key="1">
    <source>
        <dbReference type="ARBA" id="ARBA00022490"/>
    </source>
</evidence>
<name>A0A3G2S977_MALR7</name>
<keyword evidence="3 5" id="KW-0819">tRNA processing</keyword>
<dbReference type="UniPathway" id="UPA00988"/>
<feature type="cross-link" description="Glycyl lysine isopeptide (Gly-Lys) (interchain with K-? in acceptor proteins)" evidence="5">
    <location>
        <position position="128"/>
    </location>
</feature>
<dbReference type="GO" id="GO:0002098">
    <property type="term" value="P:tRNA wobble uridine modification"/>
    <property type="evidence" value="ECO:0007669"/>
    <property type="project" value="UniProtKB-UniRule"/>
</dbReference>
<dbReference type="InterPro" id="IPR015221">
    <property type="entry name" value="Urm1"/>
</dbReference>
<proteinExistence type="inferred from homology"/>
<dbReference type="OrthoDB" id="10248987at2759"/>
<keyword evidence="4 5" id="KW-0833">Ubl conjugation pathway</keyword>
<evidence type="ECO:0000256" key="2">
    <source>
        <dbReference type="ARBA" id="ARBA00022499"/>
    </source>
</evidence>
<dbReference type="PIRSF" id="PIRSF037379">
    <property type="entry name" value="Ubiquitin-related_modifier_1"/>
    <property type="match status" value="1"/>
</dbReference>
<keyword evidence="8" id="KW-1185">Reference proteome</keyword>
<feature type="modified residue" description="1-thioglycine" evidence="5">
    <location>
        <position position="128"/>
    </location>
</feature>
<dbReference type="EMBL" id="CP033152">
    <property type="protein sequence ID" value="AYO43882.1"/>
    <property type="molecule type" value="Genomic_DNA"/>
</dbReference>
<organism evidence="7 8">
    <name type="scientific">Malassezia restricta (strain ATCC 96810 / NBRC 103918 / CBS 7877)</name>
    <name type="common">Seborrheic dermatitis infection agent</name>
    <dbReference type="NCBI Taxonomy" id="425264"/>
    <lineage>
        <taxon>Eukaryota</taxon>
        <taxon>Fungi</taxon>
        <taxon>Dikarya</taxon>
        <taxon>Basidiomycota</taxon>
        <taxon>Ustilaginomycotina</taxon>
        <taxon>Malasseziomycetes</taxon>
        <taxon>Malasseziales</taxon>
        <taxon>Malasseziaceae</taxon>
        <taxon>Malassezia</taxon>
    </lineage>
</organism>
<dbReference type="Gene3D" id="3.10.20.30">
    <property type="match status" value="1"/>
</dbReference>
<dbReference type="GO" id="GO:0034227">
    <property type="term" value="P:tRNA thio-modification"/>
    <property type="evidence" value="ECO:0007669"/>
    <property type="project" value="UniProtKB-UniRule"/>
</dbReference>
<keyword evidence="1 5" id="KW-0963">Cytoplasm</keyword>
<evidence type="ECO:0000313" key="7">
    <source>
        <dbReference type="EMBL" id="AYO43882.1"/>
    </source>
</evidence>
<dbReference type="CDD" id="cd01764">
    <property type="entry name" value="Ubl_Urm1"/>
    <property type="match status" value="1"/>
</dbReference>
<dbReference type="GO" id="GO:0005829">
    <property type="term" value="C:cytosol"/>
    <property type="evidence" value="ECO:0007669"/>
    <property type="project" value="UniProtKB-UniRule"/>
</dbReference>
<comment type="function">
    <text evidence="5">Acts as a sulfur carrier required for 2-thiolation of mcm(5)S(2)U at tRNA wobble positions of cytosolic tRNA(Lys), tRNA(Glu) and tRNA(Gln). Serves as sulfur donor in tRNA 2-thiolation reaction by being thiocarboxylated (-COSH) at its C-terminus by the MOCS3 homolog UBA4. The sulfur is then transferred to tRNA to form 2-thiolation of mcm(5)S(2)U. Prior mcm(5) tRNA modification by the elongator complex is required for 2-thiolation. Also acts as a ubiquitin-like protein (UBL) that is covalently conjugated via an isopeptide bond to lysine residues of target proteins such as AHP1. The thiocarboxylated form serves as substrate for conjugation and oxidative stress specifically induces the formation of UBL-protein conjugates.</text>
</comment>